<dbReference type="Gene3D" id="3.40.640.10">
    <property type="entry name" value="Type I PLP-dependent aspartate aminotransferase-like (Major domain)"/>
    <property type="match status" value="1"/>
</dbReference>
<proteinExistence type="inferred from homology"/>
<dbReference type="NCBIfam" id="TIGR03588">
    <property type="entry name" value="PseC"/>
    <property type="match status" value="1"/>
</dbReference>
<gene>
    <name evidence="6" type="ORF">C7443_103233</name>
</gene>
<comment type="caution">
    <text evidence="6">The sequence shown here is derived from an EMBL/GenBank/DDBJ whole genome shotgun (WGS) entry which is preliminary data.</text>
</comment>
<dbReference type="RefSeq" id="WP_110017811.1">
    <property type="nucleotide sequence ID" value="NZ_QGTJ01000003.1"/>
</dbReference>
<dbReference type="Pfam" id="PF01041">
    <property type="entry name" value="DegT_DnrJ_EryC1"/>
    <property type="match status" value="1"/>
</dbReference>
<evidence type="ECO:0000256" key="3">
    <source>
        <dbReference type="PIRSR" id="PIRSR000390-1"/>
    </source>
</evidence>
<dbReference type="PANTHER" id="PTHR30244:SF34">
    <property type="entry name" value="DTDP-4-AMINO-4,6-DIDEOXYGALACTOSE TRANSAMINASE"/>
    <property type="match status" value="1"/>
</dbReference>
<dbReference type="InterPro" id="IPR000653">
    <property type="entry name" value="DegT/StrS_aminotransferase"/>
</dbReference>
<sequence length="386" mass="41291">MIPYGRQQIDADDIAAVSAVLASDFLTQGPAVPRFEAAVAARCGAAHAVAASSATAALWLAYRALGLGPGDELWTSPITFVATATAAHHCGASVDFIDIDPATGNLCPQRLAEQLARAEHDGCLPQIVAPVHFAGQPCDMPALAALAARYGFRLVEDAAHAIGARWDGVPIGAGRWSDITVFSFHPVKLITTGEGGMALCNDAALAARMRALRSHGVSREPADWQAGGEGAWYYEQLDAGWNFRLTDLQAALGSSQLLKLDDFLGRRRALAARYDRLLAGLPLRRPWLDPRAESAWHLYVVQLADAPTRRHVFDALRAAGIGVNVHYIPVYRQPLWRTLGGHDGLCPRAEAFYAGALSLPLHPGLSEAEQDYVVARLGAALEEVTA</sequence>
<dbReference type="PANTHER" id="PTHR30244">
    <property type="entry name" value="TRANSAMINASE"/>
    <property type="match status" value="1"/>
</dbReference>
<keyword evidence="7" id="KW-1185">Reference proteome</keyword>
<dbReference type="OrthoDB" id="9804264at2"/>
<dbReference type="GO" id="GO:0008483">
    <property type="term" value="F:transaminase activity"/>
    <property type="evidence" value="ECO:0007669"/>
    <property type="project" value="TreeGrafter"/>
</dbReference>
<evidence type="ECO:0000313" key="7">
    <source>
        <dbReference type="Proteomes" id="UP000246569"/>
    </source>
</evidence>
<organism evidence="6 7">
    <name type="scientific">Plasticicumulans acidivorans</name>
    <dbReference type="NCBI Taxonomy" id="886464"/>
    <lineage>
        <taxon>Bacteria</taxon>
        <taxon>Pseudomonadati</taxon>
        <taxon>Pseudomonadota</taxon>
        <taxon>Gammaproteobacteria</taxon>
        <taxon>Candidatus Competibacteraceae</taxon>
        <taxon>Plasticicumulans</taxon>
    </lineage>
</organism>
<dbReference type="SUPFAM" id="SSF53383">
    <property type="entry name" value="PLP-dependent transferases"/>
    <property type="match status" value="1"/>
</dbReference>
<dbReference type="GO" id="GO:0030170">
    <property type="term" value="F:pyridoxal phosphate binding"/>
    <property type="evidence" value="ECO:0007669"/>
    <property type="project" value="TreeGrafter"/>
</dbReference>
<name>A0A317MXQ5_9GAMM</name>
<protein>
    <submittedName>
        <fullName evidence="6">UDP-4-amino-4, 6-dideoxy-N-acetyl-beta-L-altrosamine transaminase</fullName>
    </submittedName>
</protein>
<feature type="modified residue" description="N6-(pyridoxal phosphate)lysine" evidence="4">
    <location>
        <position position="188"/>
    </location>
</feature>
<evidence type="ECO:0000256" key="4">
    <source>
        <dbReference type="PIRSR" id="PIRSR000390-2"/>
    </source>
</evidence>
<dbReference type="EMBL" id="QGTJ01000003">
    <property type="protein sequence ID" value="PWV63308.1"/>
    <property type="molecule type" value="Genomic_DNA"/>
</dbReference>
<dbReference type="PIRSF" id="PIRSF000390">
    <property type="entry name" value="PLP_StrS"/>
    <property type="match status" value="1"/>
</dbReference>
<dbReference type="CDD" id="cd00616">
    <property type="entry name" value="AHBA_syn"/>
    <property type="match status" value="1"/>
</dbReference>
<evidence type="ECO:0000256" key="2">
    <source>
        <dbReference type="ARBA" id="ARBA00037999"/>
    </source>
</evidence>
<comment type="similarity">
    <text evidence="2 5">Belongs to the DegT/DnrJ/EryC1 family.</text>
</comment>
<dbReference type="AlphaFoldDB" id="A0A317MXQ5"/>
<dbReference type="InterPro" id="IPR015422">
    <property type="entry name" value="PyrdxlP-dep_Trfase_small"/>
</dbReference>
<dbReference type="InterPro" id="IPR015424">
    <property type="entry name" value="PyrdxlP-dep_Trfase"/>
</dbReference>
<evidence type="ECO:0000256" key="5">
    <source>
        <dbReference type="RuleBase" id="RU004508"/>
    </source>
</evidence>
<keyword evidence="1 4" id="KW-0663">Pyridoxal phosphate</keyword>
<reference evidence="6 7" key="1">
    <citation type="submission" date="2018-05" db="EMBL/GenBank/DDBJ databases">
        <title>Genomic Encyclopedia of Type Strains, Phase IV (KMG-IV): sequencing the most valuable type-strain genomes for metagenomic binning, comparative biology and taxonomic classification.</title>
        <authorList>
            <person name="Goeker M."/>
        </authorList>
    </citation>
    <scope>NUCLEOTIDE SEQUENCE [LARGE SCALE GENOMIC DNA]</scope>
    <source>
        <strain evidence="6 7">DSM 23606</strain>
    </source>
</reference>
<dbReference type="InterPro" id="IPR020026">
    <property type="entry name" value="PseC"/>
</dbReference>
<dbReference type="GO" id="GO:0000271">
    <property type="term" value="P:polysaccharide biosynthetic process"/>
    <property type="evidence" value="ECO:0007669"/>
    <property type="project" value="TreeGrafter"/>
</dbReference>
<accession>A0A317MXQ5</accession>
<evidence type="ECO:0000256" key="1">
    <source>
        <dbReference type="ARBA" id="ARBA00022898"/>
    </source>
</evidence>
<dbReference type="Proteomes" id="UP000246569">
    <property type="component" value="Unassembled WGS sequence"/>
</dbReference>
<dbReference type="Gene3D" id="3.90.1150.10">
    <property type="entry name" value="Aspartate Aminotransferase, domain 1"/>
    <property type="match status" value="1"/>
</dbReference>
<evidence type="ECO:0000313" key="6">
    <source>
        <dbReference type="EMBL" id="PWV63308.1"/>
    </source>
</evidence>
<dbReference type="InterPro" id="IPR015421">
    <property type="entry name" value="PyrdxlP-dep_Trfase_major"/>
</dbReference>
<feature type="active site" description="Proton acceptor" evidence="3">
    <location>
        <position position="188"/>
    </location>
</feature>